<dbReference type="AlphaFoldDB" id="A0A3A1TYJ4"/>
<evidence type="ECO:0000256" key="6">
    <source>
        <dbReference type="SAM" id="Phobius"/>
    </source>
</evidence>
<name>A0A3A1TYJ4_9MICO</name>
<dbReference type="InterPro" id="IPR011701">
    <property type="entry name" value="MFS"/>
</dbReference>
<feature type="transmembrane region" description="Helical" evidence="6">
    <location>
        <begin position="118"/>
        <end position="137"/>
    </location>
</feature>
<feature type="domain" description="Major facilitator superfamily (MFS) profile" evidence="7">
    <location>
        <begin position="21"/>
        <end position="397"/>
    </location>
</feature>
<feature type="transmembrane region" description="Helical" evidence="6">
    <location>
        <begin position="87"/>
        <end position="106"/>
    </location>
</feature>
<feature type="transmembrane region" description="Helical" evidence="6">
    <location>
        <begin position="149"/>
        <end position="168"/>
    </location>
</feature>
<feature type="transmembrane region" description="Helical" evidence="6">
    <location>
        <begin position="55"/>
        <end position="75"/>
    </location>
</feature>
<evidence type="ECO:0000313" key="9">
    <source>
        <dbReference type="Proteomes" id="UP000265742"/>
    </source>
</evidence>
<keyword evidence="3 6" id="KW-0812">Transmembrane</keyword>
<dbReference type="CDD" id="cd17324">
    <property type="entry name" value="MFS_NepI_like"/>
    <property type="match status" value="1"/>
</dbReference>
<protein>
    <submittedName>
        <fullName evidence="8">MFS transporter</fullName>
    </submittedName>
</protein>
<dbReference type="PANTHER" id="PTHR43124:SF3">
    <property type="entry name" value="CHLORAMPHENICOL EFFLUX PUMP RV0191"/>
    <property type="match status" value="1"/>
</dbReference>
<feature type="transmembrane region" description="Helical" evidence="6">
    <location>
        <begin position="374"/>
        <end position="391"/>
    </location>
</feature>
<dbReference type="EMBL" id="QXTG01000002">
    <property type="protein sequence ID" value="RIX28658.1"/>
    <property type="molecule type" value="Genomic_DNA"/>
</dbReference>
<keyword evidence="5 6" id="KW-0472">Membrane</keyword>
<proteinExistence type="predicted"/>
<feature type="transmembrane region" description="Helical" evidence="6">
    <location>
        <begin position="252"/>
        <end position="273"/>
    </location>
</feature>
<dbReference type="InterPro" id="IPR036259">
    <property type="entry name" value="MFS_trans_sf"/>
</dbReference>
<accession>A0A3A1TYJ4</accession>
<dbReference type="SUPFAM" id="SSF103473">
    <property type="entry name" value="MFS general substrate transporter"/>
    <property type="match status" value="1"/>
</dbReference>
<dbReference type="Proteomes" id="UP000265742">
    <property type="component" value="Unassembled WGS sequence"/>
</dbReference>
<feature type="transmembrane region" description="Helical" evidence="6">
    <location>
        <begin position="217"/>
        <end position="240"/>
    </location>
</feature>
<feature type="transmembrane region" description="Helical" evidence="6">
    <location>
        <begin position="174"/>
        <end position="196"/>
    </location>
</feature>
<keyword evidence="4 6" id="KW-1133">Transmembrane helix</keyword>
<evidence type="ECO:0000256" key="5">
    <source>
        <dbReference type="ARBA" id="ARBA00023136"/>
    </source>
</evidence>
<evidence type="ECO:0000256" key="1">
    <source>
        <dbReference type="ARBA" id="ARBA00004651"/>
    </source>
</evidence>
<evidence type="ECO:0000256" key="3">
    <source>
        <dbReference type="ARBA" id="ARBA00022692"/>
    </source>
</evidence>
<dbReference type="PANTHER" id="PTHR43124">
    <property type="entry name" value="PURINE EFFLUX PUMP PBUE"/>
    <property type="match status" value="1"/>
</dbReference>
<gene>
    <name evidence="8" type="ORF">D1781_14745</name>
</gene>
<dbReference type="GO" id="GO:0005886">
    <property type="term" value="C:plasma membrane"/>
    <property type="evidence" value="ECO:0007669"/>
    <property type="project" value="UniProtKB-SubCell"/>
</dbReference>
<evidence type="ECO:0000256" key="2">
    <source>
        <dbReference type="ARBA" id="ARBA00022475"/>
    </source>
</evidence>
<feature type="transmembrane region" description="Helical" evidence="6">
    <location>
        <begin position="20"/>
        <end position="43"/>
    </location>
</feature>
<comment type="subcellular location">
    <subcellularLocation>
        <location evidence="1">Cell membrane</location>
        <topology evidence="1">Multi-pass membrane protein</topology>
    </subcellularLocation>
</comment>
<keyword evidence="9" id="KW-1185">Reference proteome</keyword>
<feature type="transmembrane region" description="Helical" evidence="6">
    <location>
        <begin position="285"/>
        <end position="302"/>
    </location>
</feature>
<organism evidence="8 9">
    <name type="scientific">Amnibacterium setariae</name>
    <dbReference type="NCBI Taxonomy" id="2306585"/>
    <lineage>
        <taxon>Bacteria</taxon>
        <taxon>Bacillati</taxon>
        <taxon>Actinomycetota</taxon>
        <taxon>Actinomycetes</taxon>
        <taxon>Micrococcales</taxon>
        <taxon>Microbacteriaceae</taxon>
        <taxon>Amnibacterium</taxon>
    </lineage>
</organism>
<reference evidence="9" key="1">
    <citation type="submission" date="2018-09" db="EMBL/GenBank/DDBJ databases">
        <authorList>
            <person name="Kim I."/>
        </authorList>
    </citation>
    <scope>NUCLEOTIDE SEQUENCE [LARGE SCALE GENOMIC DNA]</scope>
    <source>
        <strain evidence="9">DD4a</strain>
    </source>
</reference>
<dbReference type="InterPro" id="IPR050189">
    <property type="entry name" value="MFS_Efflux_Transporters"/>
</dbReference>
<dbReference type="PROSITE" id="PS50850">
    <property type="entry name" value="MFS"/>
    <property type="match status" value="1"/>
</dbReference>
<evidence type="ECO:0000259" key="7">
    <source>
        <dbReference type="PROSITE" id="PS50850"/>
    </source>
</evidence>
<sequence>MTTTNPPVPVTAPHTAARAWTAVVMLAVALFAFVSTELMPIGLLPQIAHGTGVSVGTAGFLVTGFAFIVGVLASPMTALTSRMDRRLLVVVLLAACAAGNLIAGLAPNYVVLLAGRALIALAIGVFWSIGAATAVRIVSSEHGVRATSLVLSGLSLASVLGVPLGTALGEHTSWRFTFAALGALSTVALLIGLLVIPSVPASKPTTTGRQQPVWKLPALRVAVAVTGLAMIGNFLAFTYITPFLTDVTGVPGGSVGLVLVIWGAAGLVGNFAIAPLLNRSLRRTLLITVALLAAALVGLSAFGASFPLVAVALVLWGAAYAALPVVLQTWVFRVSVASGQADAATSMYVSAYNLAIGLGALVGGLVIAGPGAGAVVLIGGIVTATALLVLLPTSRHQPDTDH</sequence>
<evidence type="ECO:0000313" key="8">
    <source>
        <dbReference type="EMBL" id="RIX28658.1"/>
    </source>
</evidence>
<dbReference type="Gene3D" id="1.20.1250.20">
    <property type="entry name" value="MFS general substrate transporter like domains"/>
    <property type="match status" value="1"/>
</dbReference>
<dbReference type="InterPro" id="IPR020846">
    <property type="entry name" value="MFS_dom"/>
</dbReference>
<keyword evidence="2" id="KW-1003">Cell membrane</keyword>
<dbReference type="OrthoDB" id="2810795at2"/>
<dbReference type="Pfam" id="PF07690">
    <property type="entry name" value="MFS_1"/>
    <property type="match status" value="2"/>
</dbReference>
<dbReference type="RefSeq" id="WP_119482968.1">
    <property type="nucleotide sequence ID" value="NZ_QXTG01000002.1"/>
</dbReference>
<feature type="transmembrane region" description="Helical" evidence="6">
    <location>
        <begin position="348"/>
        <end position="368"/>
    </location>
</feature>
<feature type="transmembrane region" description="Helical" evidence="6">
    <location>
        <begin position="308"/>
        <end position="327"/>
    </location>
</feature>
<dbReference type="GO" id="GO:0022857">
    <property type="term" value="F:transmembrane transporter activity"/>
    <property type="evidence" value="ECO:0007669"/>
    <property type="project" value="InterPro"/>
</dbReference>
<comment type="caution">
    <text evidence="8">The sequence shown here is derived from an EMBL/GenBank/DDBJ whole genome shotgun (WGS) entry which is preliminary data.</text>
</comment>
<evidence type="ECO:0000256" key="4">
    <source>
        <dbReference type="ARBA" id="ARBA00022989"/>
    </source>
</evidence>